<dbReference type="GO" id="GO:0007131">
    <property type="term" value="P:reciprocal meiotic recombination"/>
    <property type="evidence" value="ECO:0007669"/>
    <property type="project" value="InterPro"/>
</dbReference>
<keyword evidence="6" id="KW-1185">Reference proteome</keyword>
<gene>
    <name evidence="5" type="ORF">R9X50_00735900</name>
</gene>
<accession>A0AAQ3RE42</accession>
<dbReference type="AlphaFoldDB" id="A0AAQ3RE42"/>
<keyword evidence="1" id="KW-0862">Zinc</keyword>
<organism evidence="5 6">
    <name type="scientific">Acrodontium crateriforme</name>
    <dbReference type="NCBI Taxonomy" id="150365"/>
    <lineage>
        <taxon>Eukaryota</taxon>
        <taxon>Fungi</taxon>
        <taxon>Dikarya</taxon>
        <taxon>Ascomycota</taxon>
        <taxon>Pezizomycotina</taxon>
        <taxon>Dothideomycetes</taxon>
        <taxon>Dothideomycetidae</taxon>
        <taxon>Mycosphaerellales</taxon>
        <taxon>Teratosphaeriaceae</taxon>
        <taxon>Acrodontium</taxon>
    </lineage>
</organism>
<dbReference type="GO" id="GO:0008270">
    <property type="term" value="F:zinc ion binding"/>
    <property type="evidence" value="ECO:0007669"/>
    <property type="project" value="UniProtKB-KW"/>
</dbReference>
<feature type="coiled-coil region" evidence="2">
    <location>
        <begin position="147"/>
        <end position="185"/>
    </location>
</feature>
<feature type="domain" description="RING-type" evidence="4">
    <location>
        <begin position="12"/>
        <end position="53"/>
    </location>
</feature>
<evidence type="ECO:0000259" key="4">
    <source>
        <dbReference type="PROSITE" id="PS50089"/>
    </source>
</evidence>
<dbReference type="GO" id="GO:0061630">
    <property type="term" value="F:ubiquitin protein ligase activity"/>
    <property type="evidence" value="ECO:0007669"/>
    <property type="project" value="InterPro"/>
</dbReference>
<feature type="region of interest" description="Disordered" evidence="3">
    <location>
        <begin position="210"/>
        <end position="257"/>
    </location>
</feature>
<protein>
    <recommendedName>
        <fullName evidence="4">RING-type domain-containing protein</fullName>
    </recommendedName>
</protein>
<dbReference type="PANTHER" id="PTHR14305">
    <property type="entry name" value="E3 UBIQUITIN-PROTEIN LIGASE CCNB1IP1"/>
    <property type="match status" value="1"/>
</dbReference>
<dbReference type="InterPro" id="IPR042448">
    <property type="entry name" value="CCNB1IP1"/>
</dbReference>
<dbReference type="PANTHER" id="PTHR14305:SF0">
    <property type="entry name" value="E3 UBIQUITIN-PROTEIN LIGASE CCNB1IP1"/>
    <property type="match status" value="1"/>
</dbReference>
<proteinExistence type="predicted"/>
<dbReference type="GO" id="GO:0000795">
    <property type="term" value="C:synaptonemal complex"/>
    <property type="evidence" value="ECO:0007669"/>
    <property type="project" value="InterPro"/>
</dbReference>
<keyword evidence="1" id="KW-0479">Metal-binding</keyword>
<reference evidence="5 6" key="1">
    <citation type="submission" date="2023-11" db="EMBL/GenBank/DDBJ databases">
        <title>An acidophilic fungus is an integral part of prey digestion in a carnivorous sundew plant.</title>
        <authorList>
            <person name="Tsai I.J."/>
        </authorList>
    </citation>
    <scope>NUCLEOTIDE SEQUENCE [LARGE SCALE GENOMIC DNA]</scope>
    <source>
        <strain evidence="5">169a</strain>
    </source>
</reference>
<dbReference type="PROSITE" id="PS50089">
    <property type="entry name" value="ZF_RING_2"/>
    <property type="match status" value="1"/>
</dbReference>
<dbReference type="SUPFAM" id="SSF57850">
    <property type="entry name" value="RING/U-box"/>
    <property type="match status" value="1"/>
</dbReference>
<dbReference type="Gene3D" id="3.30.40.10">
    <property type="entry name" value="Zinc/RING finger domain, C3HC4 (zinc finger)"/>
    <property type="match status" value="1"/>
</dbReference>
<dbReference type="EMBL" id="CP138592">
    <property type="protein sequence ID" value="WPH04468.1"/>
    <property type="molecule type" value="Genomic_DNA"/>
</dbReference>
<evidence type="ECO:0000256" key="1">
    <source>
        <dbReference type="PROSITE-ProRule" id="PRU00175"/>
    </source>
</evidence>
<dbReference type="InterPro" id="IPR013083">
    <property type="entry name" value="Znf_RING/FYVE/PHD"/>
</dbReference>
<evidence type="ECO:0000313" key="5">
    <source>
        <dbReference type="EMBL" id="WPH04468.1"/>
    </source>
</evidence>
<keyword evidence="1" id="KW-0863">Zinc-finger</keyword>
<evidence type="ECO:0000256" key="2">
    <source>
        <dbReference type="SAM" id="Coils"/>
    </source>
</evidence>
<name>A0AAQ3RE42_9PEZI</name>
<dbReference type="InterPro" id="IPR001841">
    <property type="entry name" value="Znf_RING"/>
</dbReference>
<dbReference type="Proteomes" id="UP001303373">
    <property type="component" value="Chromosome 13"/>
</dbReference>
<sequence length="374" mass="40886">MDLALRCNSLNCRRRLDDCAVVTTCSHIFCVPCSDSLGLAGKNGTSRVCPACQTQLTNPDDAVVTQLNPTEDYKTSVLSGLSPTVIMECAGRGLAFYTYQTTQEIVYQEFLTRSLTDKYSALSAQMDKVIHDANTEISSNREKITVRDDHIRSLEHKNNELANALRQKAKSLQQMRKLYEALKQQQVAAGMEMAADYDAEDVLRAAAGGGVRRSDSYGSLGRKSNGSGEIRLKSSLNPWQTQEQYPSRDIAGQHPSLRRSTNNVWDRQVRGDNQARVQSFLVPKIPPPTPSQHRTRLHDAIGATGTNSVIETLRHQGTPARPAPSPIDANMYRGGANGGCGLAAAAKMGRQQGGAVYSRQANLRPLGSGNLIRR</sequence>
<feature type="compositionally biased region" description="Polar residues" evidence="3">
    <location>
        <begin position="234"/>
        <end position="245"/>
    </location>
</feature>
<keyword evidence="2" id="KW-0175">Coiled coil</keyword>
<dbReference type="Pfam" id="PF14634">
    <property type="entry name" value="zf-RING_5"/>
    <property type="match status" value="1"/>
</dbReference>
<evidence type="ECO:0000313" key="6">
    <source>
        <dbReference type="Proteomes" id="UP001303373"/>
    </source>
</evidence>
<evidence type="ECO:0000256" key="3">
    <source>
        <dbReference type="SAM" id="MobiDB-lite"/>
    </source>
</evidence>